<dbReference type="Proteomes" id="UP001527181">
    <property type="component" value="Unassembled WGS sequence"/>
</dbReference>
<name>A0ABT4GW51_PAEAL</name>
<reference evidence="3 4" key="1">
    <citation type="submission" date="2022-05" db="EMBL/GenBank/DDBJ databases">
        <title>Genome Sequencing of Bee-Associated Microbes.</title>
        <authorList>
            <person name="Dunlap C."/>
        </authorList>
    </citation>
    <scope>NUCLEOTIDE SEQUENCE [LARGE SCALE GENOMIC DNA]</scope>
    <source>
        <strain evidence="3 4">NRRL B-04010</strain>
    </source>
</reference>
<dbReference type="RefSeq" id="WP_268599939.1">
    <property type="nucleotide sequence ID" value="NZ_JAMDNP010000018.1"/>
</dbReference>
<organism evidence="3 4">
    <name type="scientific">Paenibacillus alvei</name>
    <name type="common">Bacillus alvei</name>
    <dbReference type="NCBI Taxonomy" id="44250"/>
    <lineage>
        <taxon>Bacteria</taxon>
        <taxon>Bacillati</taxon>
        <taxon>Bacillota</taxon>
        <taxon>Bacilli</taxon>
        <taxon>Bacillales</taxon>
        <taxon>Paenibacillaceae</taxon>
        <taxon>Paenibacillus</taxon>
    </lineage>
</organism>
<dbReference type="EMBL" id="JAMDNP010000018">
    <property type="protein sequence ID" value="MCY9760920.1"/>
    <property type="molecule type" value="Genomic_DNA"/>
</dbReference>
<dbReference type="InterPro" id="IPR009636">
    <property type="entry name" value="SCAF"/>
</dbReference>
<feature type="coiled-coil region" evidence="1">
    <location>
        <begin position="39"/>
        <end position="98"/>
    </location>
</feature>
<accession>A0ABT4GW51</accession>
<comment type="caution">
    <text evidence="3">The sequence shown here is derived from an EMBL/GenBank/DDBJ whole genome shotgun (WGS) entry which is preliminary data.</text>
</comment>
<evidence type="ECO:0000256" key="2">
    <source>
        <dbReference type="SAM" id="MobiDB-lite"/>
    </source>
</evidence>
<sequence length="190" mass="20669">MNKEQFIALGFTEEQAEKAAAASQEELKGFVPKSRFDEVNEAKKQAEKDQDTLSGQLEELKKSAEASDGLKQQITTLQAENQNAKDQYESQLKDLKLNNAISAALNGKVHNEKVVTGLINREKLIVGDDGKIVGLEEQLTKLKSSDAYLFKDDSQQQQTPPGFRVGGGGNPNPPAATASLKDAIAAHFQK</sequence>
<dbReference type="Pfam" id="PF06810">
    <property type="entry name" value="Phage_scaffold"/>
    <property type="match status" value="1"/>
</dbReference>
<keyword evidence="1" id="KW-0175">Coiled coil</keyword>
<gene>
    <name evidence="3" type="ORF">M5X12_10075</name>
</gene>
<keyword evidence="4" id="KW-1185">Reference proteome</keyword>
<evidence type="ECO:0000313" key="3">
    <source>
        <dbReference type="EMBL" id="MCY9760920.1"/>
    </source>
</evidence>
<proteinExistence type="predicted"/>
<evidence type="ECO:0000256" key="1">
    <source>
        <dbReference type="SAM" id="Coils"/>
    </source>
</evidence>
<feature type="region of interest" description="Disordered" evidence="2">
    <location>
        <begin position="150"/>
        <end position="190"/>
    </location>
</feature>
<protein>
    <submittedName>
        <fullName evidence="3">Phage scaffolding protein</fullName>
    </submittedName>
</protein>
<evidence type="ECO:0000313" key="4">
    <source>
        <dbReference type="Proteomes" id="UP001527181"/>
    </source>
</evidence>